<keyword evidence="4" id="KW-1185">Reference proteome</keyword>
<proteinExistence type="predicted"/>
<accession>A0A2X0IPX2</accession>
<dbReference type="InterPro" id="IPR022742">
    <property type="entry name" value="Hydrolase_4"/>
</dbReference>
<keyword evidence="3" id="KW-0378">Hydrolase</keyword>
<gene>
    <name evidence="3" type="ORF">DN069_01635</name>
</gene>
<evidence type="ECO:0000256" key="1">
    <source>
        <dbReference type="SAM" id="MobiDB-lite"/>
    </source>
</evidence>
<protein>
    <submittedName>
        <fullName evidence="3">Alpha/beta hydrolase</fullName>
    </submittedName>
</protein>
<dbReference type="InterPro" id="IPR029058">
    <property type="entry name" value="AB_hydrolase_fold"/>
</dbReference>
<dbReference type="Pfam" id="PF12146">
    <property type="entry name" value="Hydrolase_4"/>
    <property type="match status" value="1"/>
</dbReference>
<dbReference type="AlphaFoldDB" id="A0A2X0IPX2"/>
<evidence type="ECO:0000259" key="2">
    <source>
        <dbReference type="Pfam" id="PF12146"/>
    </source>
</evidence>
<dbReference type="OrthoDB" id="9801217at2"/>
<evidence type="ECO:0000313" key="4">
    <source>
        <dbReference type="Proteomes" id="UP000248889"/>
    </source>
</evidence>
<sequence length="343" mass="37519">MHEPDWQPDILGDGYVQHTIDLGTDPDGEGSVAAVLVRREPRPDESVRGALLYVHGFSDYFFQTELADFAAARGLAFYALDLRKCGRARRAGQTAHYVSDLALYDAELERSLAVVAEEHPGLPVVLMAHSTGGLVLPLWLDRRRAAGRVAPVAGLVLNSPWFDLQGKPFQRGPLTQALRVLARVAPLRPLSLPPSTVYGDSVHVGAQGEWDFDTELKPLSGFPVTHGWLNAVRRGHARLHKGLDVGVPSLVLRSDRSHWARTWSKQADRADTVLDVEQIARWSGCLGGETTVVPIPGARHDVVLSERDARERAYAEMGAWLDRQPLTAAETDDSPETDAVAAS</sequence>
<dbReference type="Gene3D" id="3.40.50.1820">
    <property type="entry name" value="alpha/beta hydrolase"/>
    <property type="match status" value="1"/>
</dbReference>
<dbReference type="RefSeq" id="WP_111498875.1">
    <property type="nucleotide sequence ID" value="NZ_QKYN01000008.1"/>
</dbReference>
<reference evidence="3 4" key="1">
    <citation type="submission" date="2018-06" db="EMBL/GenBank/DDBJ databases">
        <title>Streptacidiphilus pinicola sp. nov., isolated from pine grove soil.</title>
        <authorList>
            <person name="Roh S.G."/>
            <person name="Park S."/>
            <person name="Kim M.-K."/>
            <person name="Yun B.-R."/>
            <person name="Park J."/>
            <person name="Kim M.J."/>
            <person name="Kim Y.S."/>
            <person name="Kim S.B."/>
        </authorList>
    </citation>
    <scope>NUCLEOTIDE SEQUENCE [LARGE SCALE GENOMIC DNA]</scope>
    <source>
        <strain evidence="3 4">MMS16-CNU450</strain>
    </source>
</reference>
<dbReference type="GO" id="GO:0016787">
    <property type="term" value="F:hydrolase activity"/>
    <property type="evidence" value="ECO:0007669"/>
    <property type="project" value="UniProtKB-KW"/>
</dbReference>
<dbReference type="InterPro" id="IPR051044">
    <property type="entry name" value="MAG_DAG_Lipase"/>
</dbReference>
<evidence type="ECO:0000313" key="3">
    <source>
        <dbReference type="EMBL" id="RAG87262.1"/>
    </source>
</evidence>
<organism evidence="3 4">
    <name type="scientific">Streptacidiphilus pinicola</name>
    <dbReference type="NCBI Taxonomy" id="2219663"/>
    <lineage>
        <taxon>Bacteria</taxon>
        <taxon>Bacillati</taxon>
        <taxon>Actinomycetota</taxon>
        <taxon>Actinomycetes</taxon>
        <taxon>Kitasatosporales</taxon>
        <taxon>Streptomycetaceae</taxon>
        <taxon>Streptacidiphilus</taxon>
    </lineage>
</organism>
<name>A0A2X0IPX2_9ACTN</name>
<dbReference type="Proteomes" id="UP000248889">
    <property type="component" value="Unassembled WGS sequence"/>
</dbReference>
<dbReference type="SUPFAM" id="SSF53474">
    <property type="entry name" value="alpha/beta-Hydrolases"/>
    <property type="match status" value="1"/>
</dbReference>
<comment type="caution">
    <text evidence="3">The sequence shown here is derived from an EMBL/GenBank/DDBJ whole genome shotgun (WGS) entry which is preliminary data.</text>
</comment>
<dbReference type="EMBL" id="QKYN01000008">
    <property type="protein sequence ID" value="RAG87262.1"/>
    <property type="molecule type" value="Genomic_DNA"/>
</dbReference>
<feature type="region of interest" description="Disordered" evidence="1">
    <location>
        <begin position="324"/>
        <end position="343"/>
    </location>
</feature>
<feature type="domain" description="Serine aminopeptidase S33" evidence="2">
    <location>
        <begin position="46"/>
        <end position="201"/>
    </location>
</feature>
<dbReference type="PANTHER" id="PTHR11614">
    <property type="entry name" value="PHOSPHOLIPASE-RELATED"/>
    <property type="match status" value="1"/>
</dbReference>